<dbReference type="AlphaFoldDB" id="V5HPG8"/>
<dbReference type="CDD" id="cd19177">
    <property type="entry name" value="SET_SETD4"/>
    <property type="match status" value="1"/>
</dbReference>
<accession>V5HPG8</accession>
<dbReference type="PANTHER" id="PTHR13271">
    <property type="entry name" value="UNCHARACTERIZED PUTATIVE METHYLTRANSFERASE"/>
    <property type="match status" value="1"/>
</dbReference>
<organism evidence="3">
    <name type="scientific">Ixodes ricinus</name>
    <name type="common">Common tick</name>
    <name type="synonym">Acarus ricinus</name>
    <dbReference type="NCBI Taxonomy" id="34613"/>
    <lineage>
        <taxon>Eukaryota</taxon>
        <taxon>Metazoa</taxon>
        <taxon>Ecdysozoa</taxon>
        <taxon>Arthropoda</taxon>
        <taxon>Chelicerata</taxon>
        <taxon>Arachnida</taxon>
        <taxon>Acari</taxon>
        <taxon>Parasitiformes</taxon>
        <taxon>Ixodida</taxon>
        <taxon>Ixodoidea</taxon>
        <taxon>Ixodidae</taxon>
        <taxon>Ixodinae</taxon>
        <taxon>Ixodes</taxon>
    </lineage>
</organism>
<evidence type="ECO:0000259" key="2">
    <source>
        <dbReference type="PROSITE" id="PS50280"/>
    </source>
</evidence>
<name>V5HPG8_IXORI</name>
<proteinExistence type="evidence at transcript level"/>
<dbReference type="InterPro" id="IPR001214">
    <property type="entry name" value="SET_dom"/>
</dbReference>
<dbReference type="InterPro" id="IPR050600">
    <property type="entry name" value="SETD3_SETD6_MTase"/>
</dbReference>
<dbReference type="Gene3D" id="3.90.1410.10">
    <property type="entry name" value="set domain protein methyltransferase, domain 1"/>
    <property type="match status" value="1"/>
</dbReference>
<feature type="compositionally biased region" description="Basic residues" evidence="1">
    <location>
        <begin position="1"/>
        <end position="16"/>
    </location>
</feature>
<dbReference type="PANTHER" id="PTHR13271:SF151">
    <property type="entry name" value="SET DOMAIN-CONTAINING PROTEIN 4"/>
    <property type="match status" value="1"/>
</dbReference>
<protein>
    <recommendedName>
        <fullName evidence="2">SET domain-containing protein</fullName>
    </recommendedName>
</protein>
<reference evidence="3" key="1">
    <citation type="journal article" date="2015" name="Sci. Rep.">
        <title>Tissue- and time-dependent transcription in Ixodes ricinus salivary glands and midguts when blood feeding on the vertebrate host.</title>
        <authorList>
            <person name="Kotsyfakis M."/>
            <person name="Schwarz A."/>
            <person name="Erhart J."/>
            <person name="Ribeiro J.M."/>
        </authorList>
    </citation>
    <scope>NUCLEOTIDE SEQUENCE</scope>
    <source>
        <tissue evidence="3">Salivary gland and midgut</tissue>
    </source>
</reference>
<evidence type="ECO:0000313" key="3">
    <source>
        <dbReference type="EMBL" id="JAB75738.1"/>
    </source>
</evidence>
<dbReference type="InterPro" id="IPR046341">
    <property type="entry name" value="SET_dom_sf"/>
</dbReference>
<dbReference type="SUPFAM" id="SSF82199">
    <property type="entry name" value="SET domain"/>
    <property type="match status" value="1"/>
</dbReference>
<dbReference type="GO" id="GO:0016279">
    <property type="term" value="F:protein-lysine N-methyltransferase activity"/>
    <property type="evidence" value="ECO:0007669"/>
    <property type="project" value="InterPro"/>
</dbReference>
<feature type="domain" description="SET" evidence="2">
    <location>
        <begin position="44"/>
        <end position="268"/>
    </location>
</feature>
<feature type="region of interest" description="Disordered" evidence="1">
    <location>
        <begin position="1"/>
        <end position="25"/>
    </location>
</feature>
<dbReference type="PROSITE" id="PS50280">
    <property type="entry name" value="SET"/>
    <property type="match status" value="1"/>
</dbReference>
<sequence length="453" mass="51569">MSRDGRTHRKRTRRRLAISSGAHSNRGSEGLLTWMEANGFRLHSKLGLRDFPDTGRGVVALEKLVGGETFLKLPTSLLISTWTALQSLLHSFITRYHAKLTPIDVLTLFVLDQKLLGEASRWWPFVDSLPRTFTTPVFLRRKVFESLPKDLREEVHTRITSIQRTFLKIKVLLGGHVEEEPEVQSLSTGFTWNNFVWAWTAVNTRCIFAQGSNSSSLWEDDHCALAPFLDCLNHHWKASIETAMVGENFEILSHKSHDANEQVFISYGPHSNRRLFLDYGFVLPDNPNDVVVVTRDHLVKLYSLHENTMPHFQSKLDFLESKNVLSTTTGFTKEGLSWNGKAVIRTLLCTSHERKQWQSLLFCSDEMELDSSQCCLTASLTKVILSDYNLPLAQGKDWSSQLVTALINEEVGILQKQLCMYQKACTYSINKVIHFSHMAHLLPNTNNVQKNGI</sequence>
<dbReference type="EMBL" id="GANP01008730">
    <property type="protein sequence ID" value="JAB75738.1"/>
    <property type="molecule type" value="mRNA"/>
</dbReference>
<evidence type="ECO:0000256" key="1">
    <source>
        <dbReference type="SAM" id="MobiDB-lite"/>
    </source>
</evidence>
<dbReference type="InterPro" id="IPR044429">
    <property type="entry name" value="SETD4_SET"/>
</dbReference>